<gene>
    <name evidence="2" type="ORF">METZ01_LOCUS167156</name>
</gene>
<feature type="domain" description="Major tropism determinant N-terminal" evidence="1">
    <location>
        <begin position="5"/>
        <end position="40"/>
    </location>
</feature>
<dbReference type="Pfam" id="PF18454">
    <property type="entry name" value="Mtd_N"/>
    <property type="match status" value="1"/>
</dbReference>
<protein>
    <recommendedName>
        <fullName evidence="1">Major tropism determinant N-terminal domain-containing protein</fullName>
    </recommendedName>
</protein>
<evidence type="ECO:0000313" key="2">
    <source>
        <dbReference type="EMBL" id="SVB14302.1"/>
    </source>
</evidence>
<reference evidence="2" key="1">
    <citation type="submission" date="2018-05" db="EMBL/GenBank/DDBJ databases">
        <authorList>
            <person name="Lanie J.A."/>
            <person name="Ng W.-L."/>
            <person name="Kazmierczak K.M."/>
            <person name="Andrzejewski T.M."/>
            <person name="Davidsen T.M."/>
            <person name="Wayne K.J."/>
            <person name="Tettelin H."/>
            <person name="Glass J.I."/>
            <person name="Rusch D."/>
            <person name="Podicherti R."/>
            <person name="Tsui H.-C.T."/>
            <person name="Winkler M.E."/>
        </authorList>
    </citation>
    <scope>NUCLEOTIDE SEQUENCE</scope>
</reference>
<dbReference type="InterPro" id="IPR041352">
    <property type="entry name" value="Mtd_N"/>
</dbReference>
<sequence>MAKRVQRRRGTTTEHASFTGYIGESTVDTTKDTVVVHDGSQLGGFPLAREDLSNVTLTNLIGITELKLSDGTANQVIQTDGSGTISFGTIDIAGATIGAVGGDIEGTIANAQIKANVVGIAEINVTDGTSGQALITNGSGTLSFGDVLTDPALGGHLSGTTSNATIRDDTITSGMLTTALKNFTVDEFIGASAQTTFTLTGAVGSVNALLVYIDGIVQPTTAYSLPSTTSIQFTVAPPVSAVIRCLHLGFQSTVGVPSDGAVTTAKLAANAVTSAKILDGTIATGDIANNAITEAKIFAQTITNASITPGTIRSQEIANATITGTDMAANSIDGTKIALGGDAQGDVMYYDGTNWARLGPGTANYVLKTAGASANP</sequence>
<organism evidence="2">
    <name type="scientific">marine metagenome</name>
    <dbReference type="NCBI Taxonomy" id="408172"/>
    <lineage>
        <taxon>unclassified sequences</taxon>
        <taxon>metagenomes</taxon>
        <taxon>ecological metagenomes</taxon>
    </lineage>
</organism>
<accession>A0A382BLX6</accession>
<proteinExistence type="predicted"/>
<name>A0A382BLX6_9ZZZZ</name>
<dbReference type="Gene3D" id="2.10.10.30">
    <property type="match status" value="1"/>
</dbReference>
<dbReference type="AlphaFoldDB" id="A0A382BLX6"/>
<evidence type="ECO:0000259" key="1">
    <source>
        <dbReference type="Pfam" id="PF18454"/>
    </source>
</evidence>
<feature type="non-terminal residue" evidence="2">
    <location>
        <position position="376"/>
    </location>
</feature>
<dbReference type="EMBL" id="UINC01030240">
    <property type="protein sequence ID" value="SVB14302.1"/>
    <property type="molecule type" value="Genomic_DNA"/>
</dbReference>